<dbReference type="SMART" id="SM00387">
    <property type="entry name" value="HATPase_c"/>
    <property type="match status" value="1"/>
</dbReference>
<evidence type="ECO:0000313" key="17">
    <source>
        <dbReference type="EMBL" id="ARK29837.1"/>
    </source>
</evidence>
<dbReference type="Gene3D" id="3.30.565.10">
    <property type="entry name" value="Histidine kinase-like ATPase, C-terminal domain"/>
    <property type="match status" value="1"/>
</dbReference>
<keyword evidence="7 14" id="KW-0812">Transmembrane</keyword>
<proteinExistence type="predicted"/>
<dbReference type="AlphaFoldDB" id="A0A1X9M8X4"/>
<comment type="catalytic activity">
    <reaction evidence="1">
        <text>ATP + protein L-histidine = ADP + protein N-phospho-L-histidine.</text>
        <dbReference type="EC" id="2.7.13.3"/>
    </reaction>
</comment>
<comment type="subcellular location">
    <subcellularLocation>
        <location evidence="2">Cell membrane</location>
        <topology evidence="2">Multi-pass membrane protein</topology>
    </subcellularLocation>
</comment>
<evidence type="ECO:0000256" key="14">
    <source>
        <dbReference type="SAM" id="Phobius"/>
    </source>
</evidence>
<dbReference type="InterPro" id="IPR005467">
    <property type="entry name" value="His_kinase_dom"/>
</dbReference>
<reference evidence="17 18" key="1">
    <citation type="submission" date="2017-04" db="EMBL/GenBank/DDBJ databases">
        <title>Bacillus krulwichiae AM31D Genome sequencing and assembly.</title>
        <authorList>
            <person name="Krulwich T.A."/>
            <person name="Anastor L."/>
            <person name="Ehrlich R."/>
            <person name="Ehrlich G.D."/>
            <person name="Janto B."/>
        </authorList>
    </citation>
    <scope>NUCLEOTIDE SEQUENCE [LARGE SCALE GENOMIC DNA]</scope>
    <source>
        <strain evidence="17 18">AM31D</strain>
    </source>
</reference>
<keyword evidence="12" id="KW-0902">Two-component regulatory system</keyword>
<protein>
    <recommendedName>
        <fullName evidence="3">histidine kinase</fullName>
        <ecNumber evidence="3">2.7.13.3</ecNumber>
    </recommendedName>
</protein>
<dbReference type="Gene3D" id="6.10.340.10">
    <property type="match status" value="1"/>
</dbReference>
<dbReference type="CDD" id="cd06225">
    <property type="entry name" value="HAMP"/>
    <property type="match status" value="1"/>
</dbReference>
<evidence type="ECO:0000256" key="2">
    <source>
        <dbReference type="ARBA" id="ARBA00004651"/>
    </source>
</evidence>
<keyword evidence="8" id="KW-0547">Nucleotide-binding</keyword>
<dbReference type="FunFam" id="3.30.565.10:FF:000006">
    <property type="entry name" value="Sensor histidine kinase WalK"/>
    <property type="match status" value="1"/>
</dbReference>
<dbReference type="EMBL" id="CP020814">
    <property type="protein sequence ID" value="ARK29837.1"/>
    <property type="molecule type" value="Genomic_DNA"/>
</dbReference>
<evidence type="ECO:0000256" key="12">
    <source>
        <dbReference type="ARBA" id="ARBA00023012"/>
    </source>
</evidence>
<dbReference type="GO" id="GO:0005524">
    <property type="term" value="F:ATP binding"/>
    <property type="evidence" value="ECO:0007669"/>
    <property type="project" value="UniProtKB-KW"/>
</dbReference>
<dbReference type="SUPFAM" id="SSF55874">
    <property type="entry name" value="ATPase domain of HSP90 chaperone/DNA topoisomerase II/histidine kinase"/>
    <property type="match status" value="1"/>
</dbReference>
<feature type="domain" description="Histidine kinase" evidence="15">
    <location>
        <begin position="239"/>
        <end position="457"/>
    </location>
</feature>
<dbReference type="CDD" id="cd00082">
    <property type="entry name" value="HisKA"/>
    <property type="match status" value="1"/>
</dbReference>
<dbReference type="PROSITE" id="PS50885">
    <property type="entry name" value="HAMP"/>
    <property type="match status" value="1"/>
</dbReference>
<evidence type="ECO:0000256" key="6">
    <source>
        <dbReference type="ARBA" id="ARBA00022679"/>
    </source>
</evidence>
<evidence type="ECO:0000256" key="13">
    <source>
        <dbReference type="ARBA" id="ARBA00023136"/>
    </source>
</evidence>
<dbReference type="SUPFAM" id="SSF158472">
    <property type="entry name" value="HAMP domain-like"/>
    <property type="match status" value="1"/>
</dbReference>
<gene>
    <name evidence="17" type="primary">phoR_1</name>
    <name evidence="17" type="ORF">BkAM31D_08175</name>
</gene>
<dbReference type="Gene3D" id="1.10.287.130">
    <property type="match status" value="1"/>
</dbReference>
<name>A0A1X9M8X4_9BACI</name>
<evidence type="ECO:0000256" key="3">
    <source>
        <dbReference type="ARBA" id="ARBA00012438"/>
    </source>
</evidence>
<dbReference type="SMART" id="SM00388">
    <property type="entry name" value="HisKA"/>
    <property type="match status" value="1"/>
</dbReference>
<dbReference type="Proteomes" id="UP000193006">
    <property type="component" value="Chromosome"/>
</dbReference>
<dbReference type="InterPro" id="IPR003660">
    <property type="entry name" value="HAMP_dom"/>
</dbReference>
<keyword evidence="13 14" id="KW-0472">Membrane</keyword>
<dbReference type="InterPro" id="IPR036890">
    <property type="entry name" value="HATPase_C_sf"/>
</dbReference>
<keyword evidence="18" id="KW-1185">Reference proteome</keyword>
<keyword evidence="4" id="KW-1003">Cell membrane</keyword>
<feature type="transmembrane region" description="Helical" evidence="14">
    <location>
        <begin position="144"/>
        <end position="169"/>
    </location>
</feature>
<dbReference type="EC" id="2.7.13.3" evidence="3"/>
<accession>A0A1X9M8X4</accession>
<dbReference type="InterPro" id="IPR050398">
    <property type="entry name" value="HssS/ArlS-like"/>
</dbReference>
<feature type="domain" description="HAMP" evidence="16">
    <location>
        <begin position="172"/>
        <end position="224"/>
    </location>
</feature>
<evidence type="ECO:0000313" key="18">
    <source>
        <dbReference type="Proteomes" id="UP000193006"/>
    </source>
</evidence>
<keyword evidence="6 17" id="KW-0808">Transferase</keyword>
<dbReference type="PRINTS" id="PR00344">
    <property type="entry name" value="BCTRLSENSOR"/>
</dbReference>
<dbReference type="FunFam" id="1.10.287.130:FF:000001">
    <property type="entry name" value="Two-component sensor histidine kinase"/>
    <property type="match status" value="1"/>
</dbReference>
<dbReference type="SMART" id="SM00304">
    <property type="entry name" value="HAMP"/>
    <property type="match status" value="1"/>
</dbReference>
<dbReference type="InterPro" id="IPR036097">
    <property type="entry name" value="HisK_dim/P_sf"/>
</dbReference>
<evidence type="ECO:0000256" key="9">
    <source>
        <dbReference type="ARBA" id="ARBA00022777"/>
    </source>
</evidence>
<dbReference type="KEGG" id="bkw:BkAM31D_08175"/>
<evidence type="ECO:0000256" key="10">
    <source>
        <dbReference type="ARBA" id="ARBA00022840"/>
    </source>
</evidence>
<keyword evidence="10" id="KW-0067">ATP-binding</keyword>
<dbReference type="InterPro" id="IPR004358">
    <property type="entry name" value="Sig_transdc_His_kin-like_C"/>
</dbReference>
<dbReference type="GO" id="GO:0000155">
    <property type="term" value="F:phosphorelay sensor kinase activity"/>
    <property type="evidence" value="ECO:0007669"/>
    <property type="project" value="InterPro"/>
</dbReference>
<dbReference type="GO" id="GO:0005886">
    <property type="term" value="C:plasma membrane"/>
    <property type="evidence" value="ECO:0007669"/>
    <property type="project" value="UniProtKB-SubCell"/>
</dbReference>
<feature type="transmembrane region" description="Helical" evidence="14">
    <location>
        <begin position="7"/>
        <end position="31"/>
    </location>
</feature>
<keyword evidence="5" id="KW-0597">Phosphoprotein</keyword>
<dbReference type="InterPro" id="IPR003661">
    <property type="entry name" value="HisK_dim/P_dom"/>
</dbReference>
<dbReference type="PANTHER" id="PTHR45528:SF1">
    <property type="entry name" value="SENSOR HISTIDINE KINASE CPXA"/>
    <property type="match status" value="1"/>
</dbReference>
<evidence type="ECO:0000259" key="16">
    <source>
        <dbReference type="PROSITE" id="PS50885"/>
    </source>
</evidence>
<dbReference type="InterPro" id="IPR003594">
    <property type="entry name" value="HATPase_dom"/>
</dbReference>
<evidence type="ECO:0000256" key="5">
    <source>
        <dbReference type="ARBA" id="ARBA00022553"/>
    </source>
</evidence>
<evidence type="ECO:0000256" key="8">
    <source>
        <dbReference type="ARBA" id="ARBA00022741"/>
    </source>
</evidence>
<keyword evidence="9" id="KW-0418">Kinase</keyword>
<organism evidence="17 18">
    <name type="scientific">Halalkalibacter krulwichiae</name>
    <dbReference type="NCBI Taxonomy" id="199441"/>
    <lineage>
        <taxon>Bacteria</taxon>
        <taxon>Bacillati</taxon>
        <taxon>Bacillota</taxon>
        <taxon>Bacilli</taxon>
        <taxon>Bacillales</taxon>
        <taxon>Bacillaceae</taxon>
        <taxon>Halalkalibacter</taxon>
    </lineage>
</organism>
<keyword evidence="11 14" id="KW-1133">Transmembrane helix</keyword>
<dbReference type="PROSITE" id="PS50109">
    <property type="entry name" value="HIS_KIN"/>
    <property type="match status" value="1"/>
</dbReference>
<dbReference type="RefSeq" id="WP_066152422.1">
    <property type="nucleotide sequence ID" value="NZ_CP020814.1"/>
</dbReference>
<dbReference type="Pfam" id="PF00672">
    <property type="entry name" value="HAMP"/>
    <property type="match status" value="1"/>
</dbReference>
<dbReference type="Pfam" id="PF02518">
    <property type="entry name" value="HATPase_c"/>
    <property type="match status" value="1"/>
</dbReference>
<dbReference type="SUPFAM" id="SSF47384">
    <property type="entry name" value="Homodimeric domain of signal transducing histidine kinase"/>
    <property type="match status" value="1"/>
</dbReference>
<evidence type="ECO:0000256" key="1">
    <source>
        <dbReference type="ARBA" id="ARBA00000085"/>
    </source>
</evidence>
<evidence type="ECO:0000256" key="11">
    <source>
        <dbReference type="ARBA" id="ARBA00022989"/>
    </source>
</evidence>
<sequence length="460" mass="52854">MKLKARLVLAFLSIILIPILMFIGITSLYTFHIEHVTEQEQELTEQLINSIHKLVIEKHELLDDPDAFYKEIYPIIKPYMMGVVISTFDREKLFDSRFIEGRPQMQFMFTIWESQVQALTGERFHIEIQSDSIRLMPDQAEEKIIDVLLIAISSALLVLVVLMIGWTVYIARTILNPLKEIYTATEEMTVGNLDYKISYRRKDELGRFIEGFNLMRSHLKQSLANQRQYEQNRKELIATISHDLRTPLQSIKGYVEGINDGIVQNEEMKKKYLQVILSKTEQLDRLIDDLFDFSKIELDQLAIEKNVINSQEFLGSLFEYAKMDNERKSVKFNVTNSIPSVLIDIDPVRIEQAITNLLDNAVRYGGTEINITISIDLLTKSLSIEIKDNGIGISKEDLPNVFDLFFRGEKSRSREFGGTGLGLAIVKKIIKAHDGTITVESEVGRGSLFIIRLPFVEKKL</sequence>
<dbReference type="CDD" id="cd00075">
    <property type="entry name" value="HATPase"/>
    <property type="match status" value="1"/>
</dbReference>
<dbReference type="PANTHER" id="PTHR45528">
    <property type="entry name" value="SENSOR HISTIDINE KINASE CPXA"/>
    <property type="match status" value="1"/>
</dbReference>
<dbReference type="Pfam" id="PF00512">
    <property type="entry name" value="HisKA"/>
    <property type="match status" value="1"/>
</dbReference>
<evidence type="ECO:0000256" key="7">
    <source>
        <dbReference type="ARBA" id="ARBA00022692"/>
    </source>
</evidence>
<dbReference type="STRING" id="199441.BkAM31D_08175"/>
<evidence type="ECO:0000259" key="15">
    <source>
        <dbReference type="PROSITE" id="PS50109"/>
    </source>
</evidence>
<evidence type="ECO:0000256" key="4">
    <source>
        <dbReference type="ARBA" id="ARBA00022475"/>
    </source>
</evidence>